<accession>A0A2P4EUK3</accession>
<dbReference type="Proteomes" id="UP000243451">
    <property type="component" value="Unassembled WGS sequence"/>
</dbReference>
<proteinExistence type="predicted"/>
<keyword evidence="2" id="KW-1185">Reference proteome</keyword>
<comment type="caution">
    <text evidence="1">The sequence shown here is derived from an EMBL/GenBank/DDBJ whole genome shotgun (WGS) entry which is preliminary data.</text>
</comment>
<dbReference type="EMBL" id="PPSK01000009">
    <property type="protein sequence ID" value="POB03141.1"/>
    <property type="molecule type" value="Genomic_DNA"/>
</dbReference>
<dbReference type="RefSeq" id="WP_104738460.1">
    <property type="nucleotide sequence ID" value="NZ_BMHR01000009.1"/>
</dbReference>
<sequence length="310" mass="34764">MRSEWLAQYLLKQADTLNQSYRLARQGDQAEFARCFSGFLLDALDPLMAALDHWPSVNKAGLTEVTYQAGLTLVQRGWLAAQQRDLTLALFTRVLPQWLAPYPADAPQLLVQLLNTLSHLPTAAQRSNLLSQWQCCRPTPAAAPDYLLILGWMAGLPEFRTAAVAALSRQPALVAQLQLGAPEHFAHPWWRGPERGWQTEPVALGAATWLGGEFSELPVLLMAGGHTLIQAGDDCWQLHVDTWGHKLLPHSPEQATPVPTQDLLQLPAALGTPWRSYDQVRQCLERRHEWVVSFHNSYRLMIIPKTRDHS</sequence>
<protein>
    <submittedName>
        <fullName evidence="1">Uncharacterized protein</fullName>
    </submittedName>
</protein>
<dbReference type="AlphaFoldDB" id="A0A2P4EUK3"/>
<reference evidence="1 2" key="1">
    <citation type="submission" date="2018-01" db="EMBL/GenBank/DDBJ databases">
        <title>Draft genome of the type strain Pseudomonas oceani DSM 100277 isolated from the deep water in Okinawa trough, northwestern Pacific Ocean.</title>
        <authorList>
            <person name="Gomila M."/>
            <person name="Mulet M."/>
            <person name="Garcia-Valdes E."/>
            <person name="Lalucat J."/>
        </authorList>
    </citation>
    <scope>NUCLEOTIDE SEQUENCE [LARGE SCALE GENOMIC DNA]</scope>
    <source>
        <strain evidence="1 2">DSM 100277</strain>
    </source>
</reference>
<gene>
    <name evidence="1" type="ORF">C1949_10615</name>
</gene>
<name>A0A2P4EUK3_9GAMM</name>
<organism evidence="1 2">
    <name type="scientific">Halopseudomonas oceani</name>
    <dbReference type="NCBI Taxonomy" id="1708783"/>
    <lineage>
        <taxon>Bacteria</taxon>
        <taxon>Pseudomonadati</taxon>
        <taxon>Pseudomonadota</taxon>
        <taxon>Gammaproteobacteria</taxon>
        <taxon>Pseudomonadales</taxon>
        <taxon>Pseudomonadaceae</taxon>
        <taxon>Halopseudomonas</taxon>
    </lineage>
</organism>
<evidence type="ECO:0000313" key="2">
    <source>
        <dbReference type="Proteomes" id="UP000243451"/>
    </source>
</evidence>
<dbReference type="OrthoDB" id="7006430at2"/>
<evidence type="ECO:0000313" key="1">
    <source>
        <dbReference type="EMBL" id="POB03141.1"/>
    </source>
</evidence>